<keyword evidence="1" id="KW-0472">Membrane</keyword>
<feature type="transmembrane region" description="Helical" evidence="1">
    <location>
        <begin position="12"/>
        <end position="34"/>
    </location>
</feature>
<accession>A0A3F3PNE4</accession>
<protein>
    <submittedName>
        <fullName evidence="2">Uncharacterized protein</fullName>
    </submittedName>
</protein>
<dbReference type="AlphaFoldDB" id="A0A3F3PNE4"/>
<gene>
    <name evidence="2" type="ORF">BDQ94DRAFT_152035</name>
</gene>
<organism evidence="2 3">
    <name type="scientific">Aspergillus welwitschiae</name>
    <dbReference type="NCBI Taxonomy" id="1341132"/>
    <lineage>
        <taxon>Eukaryota</taxon>
        <taxon>Fungi</taxon>
        <taxon>Dikarya</taxon>
        <taxon>Ascomycota</taxon>
        <taxon>Pezizomycotina</taxon>
        <taxon>Eurotiomycetes</taxon>
        <taxon>Eurotiomycetidae</taxon>
        <taxon>Eurotiales</taxon>
        <taxon>Aspergillaceae</taxon>
        <taxon>Aspergillus</taxon>
        <taxon>Aspergillus subgen. Circumdati</taxon>
    </lineage>
</organism>
<proteinExistence type="predicted"/>
<name>A0A3F3PNE4_9EURO</name>
<dbReference type="EMBL" id="KZ852076">
    <property type="protein sequence ID" value="RDH28470.1"/>
    <property type="molecule type" value="Genomic_DNA"/>
</dbReference>
<dbReference type="Proteomes" id="UP000253729">
    <property type="component" value="Unassembled WGS sequence"/>
</dbReference>
<keyword evidence="1" id="KW-0812">Transmembrane</keyword>
<keyword evidence="3" id="KW-1185">Reference proteome</keyword>
<feature type="non-terminal residue" evidence="2">
    <location>
        <position position="91"/>
    </location>
</feature>
<keyword evidence="1" id="KW-1133">Transmembrane helix</keyword>
<evidence type="ECO:0000313" key="3">
    <source>
        <dbReference type="Proteomes" id="UP000253729"/>
    </source>
</evidence>
<dbReference type="RefSeq" id="XP_026621492.1">
    <property type="nucleotide sequence ID" value="XM_026767872.1"/>
</dbReference>
<reference evidence="2 3" key="1">
    <citation type="submission" date="2018-07" db="EMBL/GenBank/DDBJ databases">
        <title>The genomes of Aspergillus section Nigri reveals drivers in fungal speciation.</title>
        <authorList>
            <consortium name="DOE Joint Genome Institute"/>
            <person name="Vesth T.C."/>
            <person name="Nybo J."/>
            <person name="Theobald S."/>
            <person name="Brandl J."/>
            <person name="Frisvad J.C."/>
            <person name="Nielsen K.F."/>
            <person name="Lyhne E.K."/>
            <person name="Kogle M.E."/>
            <person name="Kuo A."/>
            <person name="Riley R."/>
            <person name="Clum A."/>
            <person name="Nolan M."/>
            <person name="Lipzen A."/>
            <person name="Salamov A."/>
            <person name="Henrissat B."/>
            <person name="Wiebenga A."/>
            <person name="De vries R.P."/>
            <person name="Grigoriev I.V."/>
            <person name="Mortensen U.H."/>
            <person name="Andersen M.R."/>
            <person name="Baker S.E."/>
        </authorList>
    </citation>
    <scope>NUCLEOTIDE SEQUENCE [LARGE SCALE GENOMIC DNA]</scope>
    <source>
        <strain evidence="2 3">CBS 139.54b</strain>
    </source>
</reference>
<dbReference type="GeneID" id="38136228"/>
<evidence type="ECO:0000313" key="2">
    <source>
        <dbReference type="EMBL" id="RDH28470.1"/>
    </source>
</evidence>
<evidence type="ECO:0000256" key="1">
    <source>
        <dbReference type="SAM" id="Phobius"/>
    </source>
</evidence>
<sequence>MQDLTLEKLIGFVIYISLYSIIVMVYYLLVWVMYTSQSQSWILLRGRISCQGPMRWPIRDGYGSGPRQAGLASNFRRAALTMIIDNRTSIF</sequence>